<dbReference type="GO" id="GO:0005739">
    <property type="term" value="C:mitochondrion"/>
    <property type="evidence" value="ECO:0007669"/>
    <property type="project" value="UniProtKB-SubCell"/>
</dbReference>
<keyword evidence="5" id="KW-0496">Mitochondrion</keyword>
<evidence type="ECO:0000256" key="1">
    <source>
        <dbReference type="ARBA" id="ARBA00004173"/>
    </source>
</evidence>
<keyword evidence="2" id="KW-0276">Fatty acid metabolism</keyword>
<dbReference type="InterPro" id="IPR014748">
    <property type="entry name" value="Enoyl-CoA_hydra_C"/>
</dbReference>
<evidence type="ECO:0000313" key="9">
    <source>
        <dbReference type="Proteomes" id="UP001209878"/>
    </source>
</evidence>
<dbReference type="Pfam" id="PF00378">
    <property type="entry name" value="ECH_1"/>
    <property type="match status" value="1"/>
</dbReference>
<organism evidence="8 9">
    <name type="scientific">Ridgeia piscesae</name>
    <name type="common">Tubeworm</name>
    <dbReference type="NCBI Taxonomy" id="27915"/>
    <lineage>
        <taxon>Eukaryota</taxon>
        <taxon>Metazoa</taxon>
        <taxon>Spiralia</taxon>
        <taxon>Lophotrochozoa</taxon>
        <taxon>Annelida</taxon>
        <taxon>Polychaeta</taxon>
        <taxon>Sedentaria</taxon>
        <taxon>Canalipalpata</taxon>
        <taxon>Sabellida</taxon>
        <taxon>Siboglinidae</taxon>
        <taxon>Ridgeia</taxon>
    </lineage>
</organism>
<keyword evidence="4" id="KW-0443">Lipid metabolism</keyword>
<evidence type="ECO:0000256" key="7">
    <source>
        <dbReference type="ARBA" id="ARBA00040545"/>
    </source>
</evidence>
<evidence type="ECO:0000256" key="4">
    <source>
        <dbReference type="ARBA" id="ARBA00023098"/>
    </source>
</evidence>
<dbReference type="Proteomes" id="UP001209878">
    <property type="component" value="Unassembled WGS sequence"/>
</dbReference>
<sequence>MIALKSKLWPSFSRSLSTLSRVNVSMQRSVFTGQCLRQAASAVQQEPLVRCVEEGGIRTVILNNTKKRNALSLPMLESLKEAITRDVDSQDLMVIVLRSSGPVFSAGHDLKELRTEEGRDYHRKVFERCTEVMKLVQDIPVPVIAEIRGLATAAGCQLVATCDIAIASENAKFATPGVNIGVFCHTPGIAVARSIPRKAALLMLFTGQPITAQDALVHGLVSKVVPDDCLEEETMAIAKKIASNSRPVTAMGKSFFYRQVAMDRDSAYSTGEEMMLHNLRLRDSQEGINAFLQKRQPNWSHDGNAEE</sequence>
<dbReference type="EMBL" id="JAODUO010001075">
    <property type="protein sequence ID" value="KAK2171352.1"/>
    <property type="molecule type" value="Genomic_DNA"/>
</dbReference>
<dbReference type="PANTHER" id="PTHR43602:SF1">
    <property type="entry name" value="ENOYL-COA HYDRATASE DOMAIN-CONTAINING PROTEIN 3, MITOCHONDRIAL"/>
    <property type="match status" value="1"/>
</dbReference>
<dbReference type="AlphaFoldDB" id="A0AAD9NIB1"/>
<gene>
    <name evidence="8" type="ORF">NP493_1066g02004</name>
</gene>
<reference evidence="8" key="1">
    <citation type="journal article" date="2023" name="Mol. Biol. Evol.">
        <title>Third-Generation Sequencing Reveals the Adaptive Role of the Epigenome in Three Deep-Sea Polychaetes.</title>
        <authorList>
            <person name="Perez M."/>
            <person name="Aroh O."/>
            <person name="Sun Y."/>
            <person name="Lan Y."/>
            <person name="Juniper S.K."/>
            <person name="Young C.R."/>
            <person name="Angers B."/>
            <person name="Qian P.Y."/>
        </authorList>
    </citation>
    <scope>NUCLEOTIDE SEQUENCE</scope>
    <source>
        <strain evidence="8">R07B-5</strain>
    </source>
</reference>
<evidence type="ECO:0000256" key="2">
    <source>
        <dbReference type="ARBA" id="ARBA00022832"/>
    </source>
</evidence>
<dbReference type="InterPro" id="IPR052377">
    <property type="entry name" value="Mitochondrial_ECH-domain"/>
</dbReference>
<evidence type="ECO:0000256" key="6">
    <source>
        <dbReference type="ARBA" id="ARBA00037410"/>
    </source>
</evidence>
<keyword evidence="3" id="KW-0809">Transit peptide</keyword>
<dbReference type="InterPro" id="IPR029045">
    <property type="entry name" value="ClpP/crotonase-like_dom_sf"/>
</dbReference>
<dbReference type="NCBIfam" id="NF006008">
    <property type="entry name" value="PRK08139.1"/>
    <property type="match status" value="1"/>
</dbReference>
<name>A0AAD9NIB1_RIDPI</name>
<dbReference type="InterPro" id="IPR001753">
    <property type="entry name" value="Enoyl-CoA_hydra/iso"/>
</dbReference>
<evidence type="ECO:0000256" key="5">
    <source>
        <dbReference type="ARBA" id="ARBA00023128"/>
    </source>
</evidence>
<dbReference type="GO" id="GO:0016836">
    <property type="term" value="F:hydro-lyase activity"/>
    <property type="evidence" value="ECO:0007669"/>
    <property type="project" value="TreeGrafter"/>
</dbReference>
<dbReference type="Gene3D" id="3.90.226.10">
    <property type="entry name" value="2-enoyl-CoA Hydratase, Chain A, domain 1"/>
    <property type="match status" value="1"/>
</dbReference>
<dbReference type="CDD" id="cd06558">
    <property type="entry name" value="crotonase-like"/>
    <property type="match status" value="1"/>
</dbReference>
<comment type="subcellular location">
    <subcellularLocation>
        <location evidence="1">Mitochondrion</location>
    </subcellularLocation>
</comment>
<dbReference type="SUPFAM" id="SSF52096">
    <property type="entry name" value="ClpP/crotonase"/>
    <property type="match status" value="1"/>
</dbReference>
<dbReference type="Gene3D" id="1.10.12.10">
    <property type="entry name" value="Lyase 2-enoyl-coa Hydratase, Chain A, domain 2"/>
    <property type="match status" value="1"/>
</dbReference>
<protein>
    <recommendedName>
        <fullName evidence="7">Enoyl-CoA hydratase domain-containing protein 3, mitochondrial</fullName>
    </recommendedName>
</protein>
<proteinExistence type="predicted"/>
<evidence type="ECO:0000256" key="3">
    <source>
        <dbReference type="ARBA" id="ARBA00022946"/>
    </source>
</evidence>
<comment type="caution">
    <text evidence="8">The sequence shown here is derived from an EMBL/GenBank/DDBJ whole genome shotgun (WGS) entry which is preliminary data.</text>
</comment>
<keyword evidence="9" id="KW-1185">Reference proteome</keyword>
<accession>A0AAD9NIB1</accession>
<dbReference type="PANTHER" id="PTHR43602">
    <property type="match status" value="1"/>
</dbReference>
<evidence type="ECO:0000313" key="8">
    <source>
        <dbReference type="EMBL" id="KAK2171352.1"/>
    </source>
</evidence>
<comment type="function">
    <text evidence="6">May play a role in fatty acid biosynthesis and insulin sensitivity.</text>
</comment>
<dbReference type="GO" id="GO:0006631">
    <property type="term" value="P:fatty acid metabolic process"/>
    <property type="evidence" value="ECO:0007669"/>
    <property type="project" value="UniProtKB-KW"/>
</dbReference>